<evidence type="ECO:0000313" key="4">
    <source>
        <dbReference type="Proteomes" id="UP000431080"/>
    </source>
</evidence>
<feature type="region of interest" description="Disordered" evidence="1">
    <location>
        <begin position="1"/>
        <end position="291"/>
    </location>
</feature>
<reference evidence="3 4" key="1">
    <citation type="submission" date="2019-10" db="EMBL/GenBank/DDBJ databases">
        <authorList>
            <person name="Nie G."/>
            <person name="Ming H."/>
            <person name="Yi B."/>
        </authorList>
    </citation>
    <scope>NUCLEOTIDE SEQUENCE [LARGE SCALE GENOMIC DNA]</scope>
    <source>
        <strain evidence="3 4">CFH 90414</strain>
    </source>
</reference>
<organism evidence="3 4">
    <name type="scientific">Agromyces agglutinans</name>
    <dbReference type="NCBI Taxonomy" id="2662258"/>
    <lineage>
        <taxon>Bacteria</taxon>
        <taxon>Bacillati</taxon>
        <taxon>Actinomycetota</taxon>
        <taxon>Actinomycetes</taxon>
        <taxon>Micrococcales</taxon>
        <taxon>Microbacteriaceae</taxon>
        <taxon>Agromyces</taxon>
    </lineage>
</organism>
<evidence type="ECO:0000256" key="1">
    <source>
        <dbReference type="SAM" id="MobiDB-lite"/>
    </source>
</evidence>
<gene>
    <name evidence="3" type="ORF">GE115_01055</name>
</gene>
<sequence>MTSSQEPPLTRREMRERERLQELQTDSATPPAQQAQPAPAPAPAPSFPVAPAPQPPAFAAPAAAPARPSAAPTPAAAPAPAYSPMSAGGAAGAQGSPFGGPIAAPAPQQGVPAPQQGASPFVPRDTPQPTSRQAAAEPNPAPKTGKTPERTLTRRELRALIDSHGLGADAIDDDEDGVDAVFGGTGQGGSPGHPTAPGPRPATAQGSPLPAAPMPGAPMPGSQQPGPQRTPQQAPGQPQPQPIRPAVPGASLPPAPVRAPAPHPATEAARADQPVAAPKPVGHWTSQLDLPEERPEPYDQILSRGGGAAHGVPTTTNALILPTLPNQGPIGQPNGASSEIIVTGSIDLPRSYGATGIHPSQIDSSDVDRLFDQVEDTAGTGVAPVSATRAISTQAPARTMMTPPKKEGMNTPLVLAITAGVLTLGVVATLIAGAVFGLF</sequence>
<feature type="compositionally biased region" description="Low complexity" evidence="1">
    <location>
        <begin position="219"/>
        <end position="236"/>
    </location>
</feature>
<dbReference type="Proteomes" id="UP000431080">
    <property type="component" value="Unassembled WGS sequence"/>
</dbReference>
<comment type="caution">
    <text evidence="3">The sequence shown here is derived from an EMBL/GenBank/DDBJ whole genome shotgun (WGS) entry which is preliminary data.</text>
</comment>
<feature type="compositionally biased region" description="Basic and acidic residues" evidence="1">
    <location>
        <begin position="9"/>
        <end position="21"/>
    </location>
</feature>
<accession>A0A6I2FBA9</accession>
<feature type="compositionally biased region" description="Pro residues" evidence="1">
    <location>
        <begin position="38"/>
        <end position="58"/>
    </location>
</feature>
<protein>
    <submittedName>
        <fullName evidence="3">Uncharacterized protein</fullName>
    </submittedName>
</protein>
<keyword evidence="2" id="KW-0472">Membrane</keyword>
<keyword evidence="2" id="KW-0812">Transmembrane</keyword>
<feature type="compositionally biased region" description="Pro residues" evidence="1">
    <location>
        <begin position="237"/>
        <end position="263"/>
    </location>
</feature>
<evidence type="ECO:0000313" key="3">
    <source>
        <dbReference type="EMBL" id="MRG58468.1"/>
    </source>
</evidence>
<name>A0A6I2FBA9_9MICO</name>
<feature type="transmembrane region" description="Helical" evidence="2">
    <location>
        <begin position="413"/>
        <end position="438"/>
    </location>
</feature>
<feature type="compositionally biased region" description="Low complexity" evidence="1">
    <location>
        <begin position="59"/>
        <end position="120"/>
    </location>
</feature>
<dbReference type="RefSeq" id="WP_153682975.1">
    <property type="nucleotide sequence ID" value="NZ_WJIF01000001.1"/>
</dbReference>
<feature type="compositionally biased region" description="Low complexity" evidence="1">
    <location>
        <begin position="22"/>
        <end position="37"/>
    </location>
</feature>
<dbReference type="AlphaFoldDB" id="A0A6I2FBA9"/>
<keyword evidence="2" id="KW-1133">Transmembrane helix</keyword>
<evidence type="ECO:0000256" key="2">
    <source>
        <dbReference type="SAM" id="Phobius"/>
    </source>
</evidence>
<feature type="compositionally biased region" description="Basic and acidic residues" evidence="1">
    <location>
        <begin position="146"/>
        <end position="161"/>
    </location>
</feature>
<keyword evidence="4" id="KW-1185">Reference proteome</keyword>
<dbReference type="EMBL" id="WJIF01000001">
    <property type="protein sequence ID" value="MRG58468.1"/>
    <property type="molecule type" value="Genomic_DNA"/>
</dbReference>
<proteinExistence type="predicted"/>